<dbReference type="HOGENOM" id="CLU_006784_0_0_1"/>
<dbReference type="InParanoid" id="A0A0C9ZRZ2"/>
<accession>A0A0C9ZRZ2</accession>
<reference evidence="2" key="2">
    <citation type="submission" date="2015-01" db="EMBL/GenBank/DDBJ databases">
        <title>Evolutionary Origins and Diversification of the Mycorrhizal Mutualists.</title>
        <authorList>
            <consortium name="DOE Joint Genome Institute"/>
            <consortium name="Mycorrhizal Genomics Consortium"/>
            <person name="Kohler A."/>
            <person name="Kuo A."/>
            <person name="Nagy L.G."/>
            <person name="Floudas D."/>
            <person name="Copeland A."/>
            <person name="Barry K.W."/>
            <person name="Cichocki N."/>
            <person name="Veneault-Fourrey C."/>
            <person name="LaButti K."/>
            <person name="Lindquist E.A."/>
            <person name="Lipzen A."/>
            <person name="Lundell T."/>
            <person name="Morin E."/>
            <person name="Murat C."/>
            <person name="Riley R."/>
            <person name="Ohm R."/>
            <person name="Sun H."/>
            <person name="Tunlid A."/>
            <person name="Henrissat B."/>
            <person name="Grigoriev I.V."/>
            <person name="Hibbett D.S."/>
            <person name="Martin F."/>
        </authorList>
    </citation>
    <scope>NUCLEOTIDE SEQUENCE [LARGE SCALE GENOMIC DNA]</scope>
    <source>
        <strain evidence="2">UH-Slu-Lm8-n1</strain>
    </source>
</reference>
<evidence type="ECO:0000313" key="1">
    <source>
        <dbReference type="EMBL" id="KIK32051.1"/>
    </source>
</evidence>
<dbReference type="Proteomes" id="UP000054485">
    <property type="component" value="Unassembled WGS sequence"/>
</dbReference>
<dbReference type="OrthoDB" id="3248986at2759"/>
<organism evidence="1 2">
    <name type="scientific">Suillus luteus UH-Slu-Lm8-n1</name>
    <dbReference type="NCBI Taxonomy" id="930992"/>
    <lineage>
        <taxon>Eukaryota</taxon>
        <taxon>Fungi</taxon>
        <taxon>Dikarya</taxon>
        <taxon>Basidiomycota</taxon>
        <taxon>Agaricomycotina</taxon>
        <taxon>Agaricomycetes</taxon>
        <taxon>Agaricomycetidae</taxon>
        <taxon>Boletales</taxon>
        <taxon>Suillineae</taxon>
        <taxon>Suillaceae</taxon>
        <taxon>Suillus</taxon>
    </lineage>
</organism>
<protein>
    <submittedName>
        <fullName evidence="1">Uncharacterized protein</fullName>
    </submittedName>
</protein>
<keyword evidence="2" id="KW-1185">Reference proteome</keyword>
<name>A0A0C9ZRZ2_9AGAM</name>
<dbReference type="EMBL" id="KN836441">
    <property type="protein sequence ID" value="KIK32051.1"/>
    <property type="molecule type" value="Genomic_DNA"/>
</dbReference>
<reference evidence="1 2" key="1">
    <citation type="submission" date="2014-04" db="EMBL/GenBank/DDBJ databases">
        <authorList>
            <consortium name="DOE Joint Genome Institute"/>
            <person name="Kuo A."/>
            <person name="Ruytinx J."/>
            <person name="Rineau F."/>
            <person name="Colpaert J."/>
            <person name="Kohler A."/>
            <person name="Nagy L.G."/>
            <person name="Floudas D."/>
            <person name="Copeland A."/>
            <person name="Barry K.W."/>
            <person name="Cichocki N."/>
            <person name="Veneault-Fourrey C."/>
            <person name="LaButti K."/>
            <person name="Lindquist E.A."/>
            <person name="Lipzen A."/>
            <person name="Lundell T."/>
            <person name="Morin E."/>
            <person name="Murat C."/>
            <person name="Sun H."/>
            <person name="Tunlid A."/>
            <person name="Henrissat B."/>
            <person name="Grigoriev I.V."/>
            <person name="Hibbett D.S."/>
            <person name="Martin F."/>
            <person name="Nordberg H.P."/>
            <person name="Cantor M.N."/>
            <person name="Hua S.X."/>
        </authorList>
    </citation>
    <scope>NUCLEOTIDE SEQUENCE [LARGE SCALE GENOMIC DNA]</scope>
    <source>
        <strain evidence="1 2">UH-Slu-Lm8-n1</strain>
    </source>
</reference>
<feature type="non-terminal residue" evidence="1">
    <location>
        <position position="679"/>
    </location>
</feature>
<dbReference type="STRING" id="930992.A0A0C9ZRZ2"/>
<proteinExistence type="predicted"/>
<dbReference type="PANTHER" id="PTHR46579">
    <property type="entry name" value="F5/8 TYPE C DOMAIN-CONTAINING PROTEIN-RELATED"/>
    <property type="match status" value="1"/>
</dbReference>
<gene>
    <name evidence="1" type="ORF">CY34DRAFT_102314</name>
</gene>
<evidence type="ECO:0000313" key="2">
    <source>
        <dbReference type="Proteomes" id="UP000054485"/>
    </source>
</evidence>
<dbReference type="PANTHER" id="PTHR46579:SF1">
    <property type="entry name" value="F5_8 TYPE C DOMAIN-CONTAINING PROTEIN"/>
    <property type="match status" value="1"/>
</dbReference>
<dbReference type="AlphaFoldDB" id="A0A0C9ZRZ2"/>
<sequence>GTEWLKQEIGLKRVVEQDGSIVDVEATPGSRCSLFSCEVGLSMTINIDWFGITDNRPHSAGAVYISFNNLHRAVRYLTQNVHLAMVIPGPKEPSLEQLNHCLEPMCTELHTIYKGLAMRIYGFRLPRQVHGCVLCENSDIPATRKLTGAAGHSHKKHPCNYCVILLTDLDTDTAYDIENFRLRSDEEQLRHANNSNIARTEVARKAILDEHGVRYSVMNEVPGWMPIRRYLLDSSGWSTFESTVNSITWPSGIGRLPTNVSSFCLTSLRRFITICPQLGDDHSLPKADQWRRLSSILPVVLWVCWKDQRGRIKKVAPSVPANAKTQPKFKRNLPAIYNLVLYLSVAERILASKAISINDVDRGQRYLQLYCQGLHKIGAHQTINNHLAMHYSLVFRRFGPAYATWLFGFERFNGVLEKVNLNGHSGGEMEYSLAREWVEKHRLYELAISLPADATDKERKLVQRIAKVKGEDRGTLRTQIAEFSSIGTIIPPNQKMKFADLRSIPHANIYQLLLAFLRNHLVDDDIVDDLTVKRGATVFAASQSTQLLSHLIKDGIRFGCSTATRTQADQYASVNFQGYRAPCRIIYHFAIHLGQRPPIYCSAIQRVLSDDSIPLMPWALYTTDLQIDTVYAGQIGPVEIISALQLASAVAIIPFEATVLGNRTALWAIQSFDRVCDMF</sequence>